<protein>
    <recommendedName>
        <fullName evidence="3">Lipocalin-like domain-containing protein</fullName>
    </recommendedName>
</protein>
<reference evidence="1" key="2">
    <citation type="journal article" date="2022" name="Sci. Total Environ.">
        <title>Prevalence, transmission, and molecular epidemiology of tet(X)-positive bacteria among humans, animals, and environmental niches in China: An epidemiological, and genomic-based study.</title>
        <authorList>
            <person name="Dong N."/>
            <person name="Zeng Y."/>
            <person name="Cai C."/>
            <person name="Sun C."/>
            <person name="Lu J."/>
            <person name="Liu C."/>
            <person name="Zhou H."/>
            <person name="Sun Q."/>
            <person name="Shu L."/>
            <person name="Wang H."/>
            <person name="Wang Y."/>
            <person name="Wang S."/>
            <person name="Wu C."/>
            <person name="Chan E.W."/>
            <person name="Chen G."/>
            <person name="Shen Z."/>
            <person name="Chen S."/>
            <person name="Zhang R."/>
        </authorList>
    </citation>
    <scope>NUCLEOTIDE SEQUENCE</scope>
    <source>
        <strain evidence="1">R1692</strain>
    </source>
</reference>
<dbReference type="PROSITE" id="PS51257">
    <property type="entry name" value="PROKAR_LIPOPROTEIN"/>
    <property type="match status" value="1"/>
</dbReference>
<dbReference type="Proteomes" id="UP001170954">
    <property type="component" value="Unassembled WGS sequence"/>
</dbReference>
<evidence type="ECO:0000313" key="1">
    <source>
        <dbReference type="EMBL" id="MDM1049641.1"/>
    </source>
</evidence>
<reference evidence="1" key="1">
    <citation type="submission" date="2020-06" db="EMBL/GenBank/DDBJ databases">
        <authorList>
            <person name="Dong N."/>
        </authorList>
    </citation>
    <scope>NUCLEOTIDE SEQUENCE</scope>
    <source>
        <strain evidence="1">R1692</strain>
    </source>
</reference>
<dbReference type="EMBL" id="JACAGK010000052">
    <property type="protein sequence ID" value="MDM1049641.1"/>
    <property type="molecule type" value="Genomic_DNA"/>
</dbReference>
<name>A0ABT7NR34_9SPHI</name>
<accession>A0ABT7NR34</accession>
<gene>
    <name evidence="1" type="ORF">HX018_15480</name>
</gene>
<organism evidence="1 2">
    <name type="scientific">Sphingobacterium hotanense</name>
    <dbReference type="NCBI Taxonomy" id="649196"/>
    <lineage>
        <taxon>Bacteria</taxon>
        <taxon>Pseudomonadati</taxon>
        <taxon>Bacteroidota</taxon>
        <taxon>Sphingobacteriia</taxon>
        <taxon>Sphingobacteriales</taxon>
        <taxon>Sphingobacteriaceae</taxon>
        <taxon>Sphingobacterium</taxon>
    </lineage>
</organism>
<dbReference type="RefSeq" id="WP_286651983.1">
    <property type="nucleotide sequence ID" value="NZ_JACAGK010000052.1"/>
</dbReference>
<evidence type="ECO:0008006" key="3">
    <source>
        <dbReference type="Google" id="ProtNLM"/>
    </source>
</evidence>
<keyword evidence="2" id="KW-1185">Reference proteome</keyword>
<proteinExistence type="predicted"/>
<sequence>MKGYEMKYIIPLILLGTIFACGTSSNGPRKPKIEGNWRWIKTTGGFAGTTTTPESSGKQIHLQITKDSIFTYADGELQRAIPYNLQLGKVIESQKMEWLIHNGEHKASVYRKDTLLLMNEQCYDCFNQTFVKMKE</sequence>
<evidence type="ECO:0000313" key="2">
    <source>
        <dbReference type="Proteomes" id="UP001170954"/>
    </source>
</evidence>
<comment type="caution">
    <text evidence="1">The sequence shown here is derived from an EMBL/GenBank/DDBJ whole genome shotgun (WGS) entry which is preliminary data.</text>
</comment>